<dbReference type="AlphaFoldDB" id="A0A8H7CEV6"/>
<name>A0A8H7CEV6_9AGAR</name>
<evidence type="ECO:0000256" key="2">
    <source>
        <dbReference type="ARBA" id="ARBA00023002"/>
    </source>
</evidence>
<dbReference type="EMBL" id="JACAZI010000031">
    <property type="protein sequence ID" value="KAF7332923.1"/>
    <property type="molecule type" value="Genomic_DNA"/>
</dbReference>
<keyword evidence="2" id="KW-0560">Oxidoreductase</keyword>
<reference evidence="4" key="1">
    <citation type="submission" date="2020-05" db="EMBL/GenBank/DDBJ databases">
        <title>Mycena genomes resolve the evolution of fungal bioluminescence.</title>
        <authorList>
            <person name="Tsai I.J."/>
        </authorList>
    </citation>
    <scope>NUCLEOTIDE SEQUENCE</scope>
    <source>
        <strain evidence="4">CCC161011</strain>
    </source>
</reference>
<dbReference type="Pfam" id="PF00106">
    <property type="entry name" value="adh_short"/>
    <property type="match status" value="1"/>
</dbReference>
<dbReference type="InterPro" id="IPR036291">
    <property type="entry name" value="NAD(P)-bd_dom_sf"/>
</dbReference>
<dbReference type="PRINTS" id="PR00080">
    <property type="entry name" value="SDRFAMILY"/>
</dbReference>
<dbReference type="PRINTS" id="PR00081">
    <property type="entry name" value="GDHRDH"/>
</dbReference>
<dbReference type="InterPro" id="IPR002347">
    <property type="entry name" value="SDR_fam"/>
</dbReference>
<organism evidence="4 5">
    <name type="scientific">Mycena venus</name>
    <dbReference type="NCBI Taxonomy" id="2733690"/>
    <lineage>
        <taxon>Eukaryota</taxon>
        <taxon>Fungi</taxon>
        <taxon>Dikarya</taxon>
        <taxon>Basidiomycota</taxon>
        <taxon>Agaricomycotina</taxon>
        <taxon>Agaricomycetes</taxon>
        <taxon>Agaricomycetidae</taxon>
        <taxon>Agaricales</taxon>
        <taxon>Marasmiineae</taxon>
        <taxon>Mycenaceae</taxon>
        <taxon>Mycena</taxon>
    </lineage>
</organism>
<keyword evidence="5" id="KW-1185">Reference proteome</keyword>
<proteinExistence type="inferred from homology"/>
<comment type="similarity">
    <text evidence="1 3">Belongs to the short-chain dehydrogenases/reductases (SDR) family.</text>
</comment>
<comment type="caution">
    <text evidence="4">The sequence shown here is derived from an EMBL/GenBank/DDBJ whole genome shotgun (WGS) entry which is preliminary data.</text>
</comment>
<evidence type="ECO:0000313" key="5">
    <source>
        <dbReference type="Proteomes" id="UP000620124"/>
    </source>
</evidence>
<dbReference type="CDD" id="cd05374">
    <property type="entry name" value="17beta-HSD-like_SDR_c"/>
    <property type="match status" value="1"/>
</dbReference>
<dbReference type="InterPro" id="IPR051911">
    <property type="entry name" value="SDR_oxidoreductase"/>
</dbReference>
<sequence>MSSQLVWLITGTSAGLGRDLALAALKRGDHVIATARSVAKLNDLKEKGADVLELDVTAPLDKLHEIAKTATAIHGRIDVVVNNAGYILVGAIEESTPEETLEQFNTNVFGALNVTRAFLPYMRAKKSGTVVFMGSVGGWIGGPNVGLYCATKFTLRGISESLHLEIAPLGLRSTCIDFGYFRTTFLDPAHRAPYVPRIEDYNEMSKRANDALLSYDGKQPGDPAKGVEVVLDIVRGEGLAAGKAFPTSVALGSDCYKTIKEEAESVLGRLEEWRAVSESTDF</sequence>
<evidence type="ECO:0000256" key="3">
    <source>
        <dbReference type="RuleBase" id="RU000363"/>
    </source>
</evidence>
<dbReference type="Proteomes" id="UP000620124">
    <property type="component" value="Unassembled WGS sequence"/>
</dbReference>
<dbReference type="SUPFAM" id="SSF51735">
    <property type="entry name" value="NAD(P)-binding Rossmann-fold domains"/>
    <property type="match status" value="1"/>
</dbReference>
<evidence type="ECO:0000256" key="1">
    <source>
        <dbReference type="ARBA" id="ARBA00006484"/>
    </source>
</evidence>
<protein>
    <submittedName>
        <fullName evidence="4">Serine 3-dehydrogenase</fullName>
    </submittedName>
</protein>
<dbReference type="Gene3D" id="3.40.50.720">
    <property type="entry name" value="NAD(P)-binding Rossmann-like Domain"/>
    <property type="match status" value="1"/>
</dbReference>
<dbReference type="PANTHER" id="PTHR43976">
    <property type="entry name" value="SHORT CHAIN DEHYDROGENASE"/>
    <property type="match status" value="1"/>
</dbReference>
<gene>
    <name evidence="4" type="ORF">MVEN_02398200</name>
</gene>
<dbReference type="GO" id="GO:0016491">
    <property type="term" value="F:oxidoreductase activity"/>
    <property type="evidence" value="ECO:0007669"/>
    <property type="project" value="UniProtKB-KW"/>
</dbReference>
<accession>A0A8H7CEV6</accession>
<dbReference type="PANTHER" id="PTHR43976:SF16">
    <property type="entry name" value="SHORT-CHAIN DEHYDROGENASE_REDUCTASE FAMILY PROTEIN"/>
    <property type="match status" value="1"/>
</dbReference>
<evidence type="ECO:0000313" key="4">
    <source>
        <dbReference type="EMBL" id="KAF7332923.1"/>
    </source>
</evidence>
<dbReference type="OrthoDB" id="1274115at2759"/>